<evidence type="ECO:0000313" key="2">
    <source>
        <dbReference type="EMBL" id="ROP38274.1"/>
    </source>
</evidence>
<dbReference type="InterPro" id="IPR007278">
    <property type="entry name" value="DUF397"/>
</dbReference>
<gene>
    <name evidence="2" type="ORF">EDD40_3627</name>
</gene>
<keyword evidence="3" id="KW-1185">Reference proteome</keyword>
<dbReference type="AlphaFoldDB" id="A0A3N1H6V0"/>
<protein>
    <submittedName>
        <fullName evidence="2">Uncharacterized protein DUF397</fullName>
    </submittedName>
</protein>
<proteinExistence type="predicted"/>
<name>A0A3N1H6V0_9PSEU</name>
<evidence type="ECO:0000259" key="1">
    <source>
        <dbReference type="Pfam" id="PF04149"/>
    </source>
</evidence>
<accession>A0A3N1H6V0</accession>
<dbReference type="OrthoDB" id="3430276at2"/>
<dbReference type="PROSITE" id="PS51257">
    <property type="entry name" value="PROKAR_LIPOPROTEIN"/>
    <property type="match status" value="1"/>
</dbReference>
<comment type="caution">
    <text evidence="2">The sequence shown here is derived from an EMBL/GenBank/DDBJ whole genome shotgun (WGS) entry which is preliminary data.</text>
</comment>
<organism evidence="2 3">
    <name type="scientific">Saccharothrix texasensis</name>
    <dbReference type="NCBI Taxonomy" id="103734"/>
    <lineage>
        <taxon>Bacteria</taxon>
        <taxon>Bacillati</taxon>
        <taxon>Actinomycetota</taxon>
        <taxon>Actinomycetes</taxon>
        <taxon>Pseudonocardiales</taxon>
        <taxon>Pseudonocardiaceae</taxon>
        <taxon>Saccharothrix</taxon>
    </lineage>
</organism>
<dbReference type="RefSeq" id="WP_123743944.1">
    <property type="nucleotide sequence ID" value="NZ_RJKM01000001.1"/>
</dbReference>
<dbReference type="Proteomes" id="UP000268727">
    <property type="component" value="Unassembled WGS sequence"/>
</dbReference>
<evidence type="ECO:0000313" key="3">
    <source>
        <dbReference type="Proteomes" id="UP000268727"/>
    </source>
</evidence>
<reference evidence="2 3" key="1">
    <citation type="submission" date="2018-11" db="EMBL/GenBank/DDBJ databases">
        <title>Sequencing the genomes of 1000 actinobacteria strains.</title>
        <authorList>
            <person name="Klenk H.-P."/>
        </authorList>
    </citation>
    <scope>NUCLEOTIDE SEQUENCE [LARGE SCALE GENOMIC DNA]</scope>
    <source>
        <strain evidence="2 3">DSM 44231</strain>
    </source>
</reference>
<feature type="domain" description="DUF397" evidence="1">
    <location>
        <begin position="2"/>
        <end position="52"/>
    </location>
</feature>
<dbReference type="Pfam" id="PF04149">
    <property type="entry name" value="DUF397"/>
    <property type="match status" value="1"/>
</dbReference>
<dbReference type="EMBL" id="RJKM01000001">
    <property type="protein sequence ID" value="ROP38274.1"/>
    <property type="molecule type" value="Genomic_DNA"/>
</dbReference>
<sequence>MTWRKSSYSGNSGGSCVEVRAGLDAVRDSKNVDGPVLEVRPAALRAFLRALRTSSPAA</sequence>